<dbReference type="PROSITE" id="PS50097">
    <property type="entry name" value="BTB"/>
    <property type="match status" value="1"/>
</dbReference>
<dbReference type="SUPFAM" id="SSF50985">
    <property type="entry name" value="RCC1/BLIP-II"/>
    <property type="match status" value="1"/>
</dbReference>
<evidence type="ECO:0000256" key="2">
    <source>
        <dbReference type="PROSITE-ProRule" id="PRU00235"/>
    </source>
</evidence>
<sequence>MSGHIWRAYFDNDLEKFRNLLGLSEDRTGGSHEFSGSLTNESPFDLPSPPRRQSISTSINLATSIGDSRVPALNRFQINSRLPATTIVNPLAPATGVTILHHAATANKLEFVEALLKHPQVDLFLQDFESGWTTLHRALFFGNISIAKQILSRDDAGTGLVKIKDREGNSPFELFESTIKVDIPKPLENAMDNEDDSADEGAIGEQPSVEAGEFGGEFLGHEAFVWGSNKNLSLGFSDGDDRQFPERIPIPNPDATTELRDAIFGLAPVYAKDIQMAKFHTAIITTATSNNLFVCGHGPGGRLGLGHESTEFTFKQVALPRRVRTAALGQDHTMAVMENGDVFTWGTGRHGQLGYPANIGKNDKEEYQLIPRQVFTNLRREKVIGAAASRHHSVVHTDTSIYVFGKNEGQLGLVDTDSRSLETQPAPRRVAAAQIDQPILMVTAVDKATAILLENHDVWIFMNYGIMKVIFPFERFPNTGIKPTRPSSKYQSRPNFITKICSGGGTIAALARMGDVFTINIDKTTATTTKGLPIPQRIWSLRKRHMAVRDVDVGQEGAVIICTESGSVWQRTRRSKVKEVVGTSTGATGSAHKQLDRAKDYKFARVPGLTHIVAVRSNAFGSFAAIRRDVDVLKNRLEVRPPTLWNDLSSLLSFYDDPMVIDADKPTPQNLERALEWFLRKDLINVLKETIHEMDLAEYDTVIKSAELDEIGISIPAHSFILTARCPKLRLLFARAMKSRLNRFENLVELHHQPGGTFDLSFKGIHWFSLLIFIFYLYQDVVLPVWTRFNQNKETTQLFQRVRSELGLIAKQLGLRQLAAVTSGLYTTKLTLDADMEEALGDPLFLETGDMLLELKDRTIKVHSSLLCARCPFFDALYHGGSGRWLASRKGEEEYATDQLVRVNMKHVSFQTMQIVLNFLYSDKSVHLFDKVQVAKDGVDGFIDFVIDVLGVANELMLDRLVEVCQRVMGRFVNTRNATSILAAISESSVVSFKEVCLEYIFRNLETVMETHALDELDRDLMAELDEAVKTRQLAYMPISRSGRAEAELLERYPHLAADADNERAAVLQLLDSGASINPTTDAEPGTSPASYRQSSGFRAGSYEKNRRRRSSKSGQEKPLVQTPALGPAQGSELIFDMDDEDPASKLARTPTSRSPGLSRKESYSLSTPTSKGDVWFDCKGKQITSAEGAVGEQQNVHHKSTPSVDTTSRHADGAVKQAWAAGSGIQPNKLDLGEIIAQASRNRTSNLSLGLASAAPRELTGIDSLPTPSFAAPITAKVSQKERKRQQQQQQRQPQQATVVPKAPIPDKSIPTPKASPWKSVRPPSNPLSLQQIPTSPTSKPNLPDTTKHLDASQTPPTLPKTSLALNTPPRKLQDALPRTPQATAPKTSTQTPPSQVQTRRYNSSGDVITTPTGAVPSKSASNSVQPRSERYEDFPPISSRAEQTAHLPLAEIIQQEQIQQDIVRGKGPKQSLQDIQQEQEFMDWWEKESERYQQEEHERQLLAQGQKAGGTRGRGRGGTRGRGGVRGRGGKAGQTGASHAQQSRDADSSGTPKQGFDGGRGRRGRGRGQDSTRPSEKSETCGKA</sequence>
<evidence type="ECO:0000259" key="4">
    <source>
        <dbReference type="PROSITE" id="PS50097"/>
    </source>
</evidence>
<dbReference type="InterPro" id="IPR051625">
    <property type="entry name" value="Signaling_Regulatory_Domain"/>
</dbReference>
<comment type="caution">
    <text evidence="5">The sequence shown here is derived from an EMBL/GenBank/DDBJ whole genome shotgun (WGS) entry which is preliminary data.</text>
</comment>
<dbReference type="InterPro" id="IPR000408">
    <property type="entry name" value="Reg_chr_condens"/>
</dbReference>
<feature type="repeat" description="RCC1" evidence="2">
    <location>
        <begin position="290"/>
        <end position="339"/>
    </location>
</feature>
<feature type="region of interest" description="Disordered" evidence="3">
    <location>
        <begin position="1076"/>
        <end position="1128"/>
    </location>
</feature>
<evidence type="ECO:0000313" key="6">
    <source>
        <dbReference type="Proteomes" id="UP001221413"/>
    </source>
</evidence>
<feature type="domain" description="BTB" evidence="4">
    <location>
        <begin position="849"/>
        <end position="924"/>
    </location>
</feature>
<feature type="compositionally biased region" description="Basic and acidic residues" evidence="3">
    <location>
        <begin position="1488"/>
        <end position="1502"/>
    </location>
</feature>
<dbReference type="Gene3D" id="1.25.40.20">
    <property type="entry name" value="Ankyrin repeat-containing domain"/>
    <property type="match status" value="1"/>
</dbReference>
<dbReference type="InterPro" id="IPR036770">
    <property type="entry name" value="Ankyrin_rpt-contain_sf"/>
</dbReference>
<evidence type="ECO:0000313" key="5">
    <source>
        <dbReference type="EMBL" id="KAJ6261186.1"/>
    </source>
</evidence>
<dbReference type="Pfam" id="PF12796">
    <property type="entry name" value="Ank_2"/>
    <property type="match status" value="1"/>
</dbReference>
<dbReference type="SUPFAM" id="SSF48403">
    <property type="entry name" value="Ankyrin repeat"/>
    <property type="match status" value="1"/>
</dbReference>
<keyword evidence="6" id="KW-1185">Reference proteome</keyword>
<dbReference type="EMBL" id="JAQGDS010000004">
    <property type="protein sequence ID" value="KAJ6261186.1"/>
    <property type="molecule type" value="Genomic_DNA"/>
</dbReference>
<gene>
    <name evidence="5" type="ORF">Dda_3854</name>
</gene>
<feature type="compositionally biased region" description="Polar residues" evidence="3">
    <location>
        <begin position="1328"/>
        <end position="1346"/>
    </location>
</feature>
<dbReference type="Pfam" id="PF00415">
    <property type="entry name" value="RCC1"/>
    <property type="match status" value="1"/>
</dbReference>
<feature type="repeat" description="RCC1" evidence="2">
    <location>
        <begin position="340"/>
        <end position="399"/>
    </location>
</feature>
<dbReference type="Proteomes" id="UP001221413">
    <property type="component" value="Unassembled WGS sequence"/>
</dbReference>
<dbReference type="InterPro" id="IPR000210">
    <property type="entry name" value="BTB/POZ_dom"/>
</dbReference>
<feature type="region of interest" description="Disordered" evidence="3">
    <location>
        <begin position="1277"/>
        <end position="1447"/>
    </location>
</feature>
<dbReference type="PROSITE" id="PS50012">
    <property type="entry name" value="RCC1_3"/>
    <property type="match status" value="2"/>
</dbReference>
<evidence type="ECO:0000256" key="3">
    <source>
        <dbReference type="SAM" id="MobiDB-lite"/>
    </source>
</evidence>
<feature type="compositionally biased region" description="Polar residues" evidence="3">
    <location>
        <begin position="1401"/>
        <end position="1428"/>
    </location>
</feature>
<dbReference type="Pfam" id="PF00651">
    <property type="entry name" value="BTB"/>
    <property type="match status" value="1"/>
</dbReference>
<organism evidence="5 6">
    <name type="scientific">Drechslerella dactyloides</name>
    <name type="common">Nematode-trapping fungus</name>
    <name type="synonym">Arthrobotrys dactyloides</name>
    <dbReference type="NCBI Taxonomy" id="74499"/>
    <lineage>
        <taxon>Eukaryota</taxon>
        <taxon>Fungi</taxon>
        <taxon>Dikarya</taxon>
        <taxon>Ascomycota</taxon>
        <taxon>Pezizomycotina</taxon>
        <taxon>Orbiliomycetes</taxon>
        <taxon>Orbiliales</taxon>
        <taxon>Orbiliaceae</taxon>
        <taxon>Drechslerella</taxon>
    </lineage>
</organism>
<feature type="region of interest" description="Disordered" evidence="3">
    <location>
        <begin position="1143"/>
        <end position="1170"/>
    </location>
</feature>
<feature type="region of interest" description="Disordered" evidence="3">
    <location>
        <begin position="1190"/>
        <end position="1210"/>
    </location>
</feature>
<feature type="compositionally biased region" description="Polar residues" evidence="3">
    <location>
        <begin position="1353"/>
        <end position="1367"/>
    </location>
</feature>
<name>A0AAD6IZ52_DREDA</name>
<feature type="compositionally biased region" description="Polar residues" evidence="3">
    <location>
        <begin position="1088"/>
        <end position="1097"/>
    </location>
</feature>
<feature type="compositionally biased region" description="Low complexity" evidence="3">
    <location>
        <begin position="1288"/>
        <end position="1297"/>
    </location>
</feature>
<dbReference type="Gene3D" id="2.130.10.30">
    <property type="entry name" value="Regulator of chromosome condensation 1/beta-lactamase-inhibitor protein II"/>
    <property type="match status" value="1"/>
</dbReference>
<dbReference type="PANTHER" id="PTHR22872">
    <property type="entry name" value="BTK-BINDING PROTEIN-RELATED"/>
    <property type="match status" value="1"/>
</dbReference>
<dbReference type="PANTHER" id="PTHR22872:SF2">
    <property type="entry name" value="INHIBITOR OF BRUTON TYROSINE KINASE"/>
    <property type="match status" value="1"/>
</dbReference>
<proteinExistence type="predicted"/>
<dbReference type="SUPFAM" id="SSF54695">
    <property type="entry name" value="POZ domain"/>
    <property type="match status" value="1"/>
</dbReference>
<evidence type="ECO:0000256" key="1">
    <source>
        <dbReference type="ARBA" id="ARBA00022737"/>
    </source>
</evidence>
<reference evidence="5" key="1">
    <citation type="submission" date="2023-01" db="EMBL/GenBank/DDBJ databases">
        <title>The chitinases involved in constricting ring structure development in the nematode-trapping fungus Drechslerella dactyloides.</title>
        <authorList>
            <person name="Wang R."/>
            <person name="Zhang L."/>
            <person name="Tang P."/>
            <person name="Li S."/>
            <person name="Liang L."/>
        </authorList>
    </citation>
    <scope>NUCLEOTIDE SEQUENCE</scope>
    <source>
        <strain evidence="5">YMF1.00031</strain>
    </source>
</reference>
<dbReference type="InterPro" id="IPR009091">
    <property type="entry name" value="RCC1/BLIP-II"/>
</dbReference>
<feature type="compositionally biased region" description="Basic and acidic residues" evidence="3">
    <location>
        <begin position="1569"/>
        <end position="1586"/>
    </location>
</feature>
<feature type="region of interest" description="Disordered" evidence="3">
    <location>
        <begin position="31"/>
        <end position="51"/>
    </location>
</feature>
<dbReference type="InterPro" id="IPR011333">
    <property type="entry name" value="SKP1/BTB/POZ_sf"/>
</dbReference>
<feature type="compositionally biased region" description="Basic residues" evidence="3">
    <location>
        <begin position="1515"/>
        <end position="1531"/>
    </location>
</feature>
<feature type="compositionally biased region" description="Low complexity" evidence="3">
    <location>
        <begin position="1381"/>
        <end position="1400"/>
    </location>
</feature>
<dbReference type="Gene3D" id="3.30.710.10">
    <property type="entry name" value="Potassium Channel Kv1.1, Chain A"/>
    <property type="match status" value="1"/>
</dbReference>
<keyword evidence="1" id="KW-0677">Repeat</keyword>
<accession>A0AAD6IZ52</accession>
<dbReference type="SMART" id="SM00225">
    <property type="entry name" value="BTB"/>
    <property type="match status" value="1"/>
</dbReference>
<feature type="region of interest" description="Disordered" evidence="3">
    <location>
        <begin position="1488"/>
        <end position="1586"/>
    </location>
</feature>
<dbReference type="SMART" id="SM00248">
    <property type="entry name" value="ANK"/>
    <property type="match status" value="2"/>
</dbReference>
<dbReference type="InterPro" id="IPR002110">
    <property type="entry name" value="Ankyrin_rpt"/>
</dbReference>
<protein>
    <recommendedName>
        <fullName evidence="4">BTB domain-containing protein</fullName>
    </recommendedName>
</protein>